<feature type="transmembrane region" description="Helical" evidence="6">
    <location>
        <begin position="328"/>
        <end position="346"/>
    </location>
</feature>
<evidence type="ECO:0000256" key="4">
    <source>
        <dbReference type="ARBA" id="ARBA00022989"/>
    </source>
</evidence>
<feature type="transmembrane region" description="Helical" evidence="6">
    <location>
        <begin position="151"/>
        <end position="172"/>
    </location>
</feature>
<feature type="transmembrane region" description="Helical" evidence="6">
    <location>
        <begin position="31"/>
        <end position="50"/>
    </location>
</feature>
<feature type="transmembrane region" description="Helical" evidence="6">
    <location>
        <begin position="125"/>
        <end position="145"/>
    </location>
</feature>
<comment type="subcellular location">
    <subcellularLocation>
        <location evidence="1">Membrane</location>
        <topology evidence="1">Multi-pass membrane protein</topology>
    </subcellularLocation>
</comment>
<evidence type="ECO:0000256" key="2">
    <source>
        <dbReference type="ARBA" id="ARBA00022448"/>
    </source>
</evidence>
<keyword evidence="5 6" id="KW-0472">Membrane</keyword>
<dbReference type="InterPro" id="IPR002293">
    <property type="entry name" value="AA/rel_permease1"/>
</dbReference>
<feature type="transmembrane region" description="Helical" evidence="6">
    <location>
        <begin position="87"/>
        <end position="113"/>
    </location>
</feature>
<feature type="transmembrane region" description="Helical" evidence="6">
    <location>
        <begin position="230"/>
        <end position="254"/>
    </location>
</feature>
<evidence type="ECO:0000256" key="6">
    <source>
        <dbReference type="SAM" id="Phobius"/>
    </source>
</evidence>
<feature type="transmembrane region" description="Helical" evidence="6">
    <location>
        <begin position="290"/>
        <end position="307"/>
    </location>
</feature>
<protein>
    <recommendedName>
        <fullName evidence="9">Amino acid permease</fullName>
    </recommendedName>
</protein>
<evidence type="ECO:0000313" key="7">
    <source>
        <dbReference type="EMBL" id="KAK5697145.1"/>
    </source>
</evidence>
<dbReference type="PANTHER" id="PTHR45649">
    <property type="entry name" value="AMINO-ACID PERMEASE BAT1"/>
    <property type="match status" value="1"/>
</dbReference>
<feature type="transmembrane region" description="Helical" evidence="6">
    <location>
        <begin position="193"/>
        <end position="210"/>
    </location>
</feature>
<reference evidence="7" key="1">
    <citation type="submission" date="2023-08" db="EMBL/GenBank/DDBJ databases">
        <title>Black Yeasts Isolated from many extreme environments.</title>
        <authorList>
            <person name="Coleine C."/>
            <person name="Stajich J.E."/>
            <person name="Selbmann L."/>
        </authorList>
    </citation>
    <scope>NUCLEOTIDE SEQUENCE</scope>
    <source>
        <strain evidence="7">CCFEE 5810</strain>
    </source>
</reference>
<gene>
    <name evidence="7" type="ORF">LTR97_007280</name>
</gene>
<dbReference type="Pfam" id="PF13520">
    <property type="entry name" value="AA_permease_2"/>
    <property type="match status" value="1"/>
</dbReference>
<accession>A0AAN7WE93</accession>
<sequence>MFAFAISYMSSWEALATSFGLVFWNGGPRAMVWGFFVVIPGVLCQVASLAEMSSVQPIAGAQYHWTWHLAPPAHRRFITWIQGWITWFSWISLLCSVVNTAANITTALISISYPDWSIQGWHTLLIMYAYLIVLGAMNMYMFWIIPWVEFLAGILHVVLWVVFMTVLLTLAPRHTTDFVFLEGSKMSGWTNDFVSFNLGIILITYGFVGFDAAAHLSEETRRARFAMPRAMFWSICMNATLAFGMVITLLYCFGDVATNMLAAYPLGLICLAATGSVAGASVMIAGPLTINISVVLGSIAAASRLTWAWSRDGALPSYFSHVSPHHRIPVRSVWLPIIVVMLLSLLNLTGSYTAFGVIISLSTLGLYQSYFIAIACMLHARLTHRIDRAPWSLGRFGVAVNAFALLYSAYLAFWLVWPAYIPVTGSGMNYALPINAFV</sequence>
<keyword evidence="3 6" id="KW-0812">Transmembrane</keyword>
<keyword evidence="2" id="KW-0813">Transport</keyword>
<dbReference type="PIRSF" id="PIRSF006060">
    <property type="entry name" value="AA_transporter"/>
    <property type="match status" value="1"/>
</dbReference>
<dbReference type="Gene3D" id="1.20.1740.10">
    <property type="entry name" value="Amino acid/polyamine transporter I"/>
    <property type="match status" value="1"/>
</dbReference>
<evidence type="ECO:0000256" key="1">
    <source>
        <dbReference type="ARBA" id="ARBA00004141"/>
    </source>
</evidence>
<dbReference type="PANTHER" id="PTHR45649:SF5">
    <property type="entry name" value="GABA TRANSPORTER (EUROFUNG)-RELATED"/>
    <property type="match status" value="1"/>
</dbReference>
<feature type="transmembrane region" description="Helical" evidence="6">
    <location>
        <begin position="6"/>
        <end position="24"/>
    </location>
</feature>
<organism evidence="7 8">
    <name type="scientific">Elasticomyces elasticus</name>
    <dbReference type="NCBI Taxonomy" id="574655"/>
    <lineage>
        <taxon>Eukaryota</taxon>
        <taxon>Fungi</taxon>
        <taxon>Dikarya</taxon>
        <taxon>Ascomycota</taxon>
        <taxon>Pezizomycotina</taxon>
        <taxon>Dothideomycetes</taxon>
        <taxon>Dothideomycetidae</taxon>
        <taxon>Mycosphaerellales</taxon>
        <taxon>Teratosphaeriaceae</taxon>
        <taxon>Elasticomyces</taxon>
    </lineage>
</organism>
<dbReference type="AlphaFoldDB" id="A0AAN7WE93"/>
<comment type="caution">
    <text evidence="7">The sequence shown here is derived from an EMBL/GenBank/DDBJ whole genome shotgun (WGS) entry which is preliminary data.</text>
</comment>
<dbReference type="GO" id="GO:0022857">
    <property type="term" value="F:transmembrane transporter activity"/>
    <property type="evidence" value="ECO:0007669"/>
    <property type="project" value="InterPro"/>
</dbReference>
<dbReference type="GO" id="GO:0016020">
    <property type="term" value="C:membrane"/>
    <property type="evidence" value="ECO:0007669"/>
    <property type="project" value="UniProtKB-SubCell"/>
</dbReference>
<evidence type="ECO:0000256" key="3">
    <source>
        <dbReference type="ARBA" id="ARBA00022692"/>
    </source>
</evidence>
<dbReference type="Proteomes" id="UP001310594">
    <property type="component" value="Unassembled WGS sequence"/>
</dbReference>
<evidence type="ECO:0000313" key="8">
    <source>
        <dbReference type="Proteomes" id="UP001310594"/>
    </source>
</evidence>
<dbReference type="EMBL" id="JAVRQU010000011">
    <property type="protein sequence ID" value="KAK5697145.1"/>
    <property type="molecule type" value="Genomic_DNA"/>
</dbReference>
<proteinExistence type="predicted"/>
<feature type="transmembrane region" description="Helical" evidence="6">
    <location>
        <begin position="352"/>
        <end position="378"/>
    </location>
</feature>
<feature type="transmembrane region" description="Helical" evidence="6">
    <location>
        <begin position="261"/>
        <end position="284"/>
    </location>
</feature>
<evidence type="ECO:0000256" key="5">
    <source>
        <dbReference type="ARBA" id="ARBA00023136"/>
    </source>
</evidence>
<evidence type="ECO:0008006" key="9">
    <source>
        <dbReference type="Google" id="ProtNLM"/>
    </source>
</evidence>
<keyword evidence="4 6" id="KW-1133">Transmembrane helix</keyword>
<feature type="transmembrane region" description="Helical" evidence="6">
    <location>
        <begin position="398"/>
        <end position="420"/>
    </location>
</feature>
<name>A0AAN7WE93_9PEZI</name>